<dbReference type="RefSeq" id="WP_128501668.1">
    <property type="nucleotide sequence ID" value="NZ_CP035107.1"/>
</dbReference>
<organism evidence="3 4">
    <name type="scientific">Ornithobacterium rhinotracheale</name>
    <dbReference type="NCBI Taxonomy" id="28251"/>
    <lineage>
        <taxon>Bacteria</taxon>
        <taxon>Pseudomonadati</taxon>
        <taxon>Bacteroidota</taxon>
        <taxon>Flavobacteriia</taxon>
        <taxon>Flavobacteriales</taxon>
        <taxon>Weeksellaceae</taxon>
        <taxon>Ornithobacterium</taxon>
    </lineage>
</organism>
<dbReference type="Gene3D" id="3.10.290.30">
    <property type="entry name" value="MM3350-like"/>
    <property type="match status" value="1"/>
</dbReference>
<dbReference type="SUPFAM" id="SSF159941">
    <property type="entry name" value="MM3350-like"/>
    <property type="match status" value="1"/>
</dbReference>
<evidence type="ECO:0000313" key="4">
    <source>
        <dbReference type="Proteomes" id="UP000287701"/>
    </source>
</evidence>
<accession>A0A3R5Y440</accession>
<dbReference type="InterPro" id="IPR024047">
    <property type="entry name" value="MM3350-like_sf"/>
</dbReference>
<evidence type="ECO:0000259" key="2">
    <source>
        <dbReference type="Pfam" id="PF07929"/>
    </source>
</evidence>
<feature type="region of interest" description="Disordered" evidence="1">
    <location>
        <begin position="154"/>
        <end position="177"/>
    </location>
</feature>
<evidence type="ECO:0000256" key="1">
    <source>
        <dbReference type="SAM" id="MobiDB-lite"/>
    </source>
</evidence>
<reference evidence="3 4" key="1">
    <citation type="submission" date="2019-01" db="EMBL/GenBank/DDBJ databases">
        <title>Whole Genome of Ornithobacterium rhinotracheale FARPER-174b.</title>
        <authorList>
            <person name="Tataje-Lavanda L.A."/>
            <person name="Montalvan A."/>
            <person name="Montesinos R."/>
            <person name="Zimic M."/>
            <person name="Fernandez-Sanchez M."/>
            <person name="Fernandez-Diaz M."/>
        </authorList>
    </citation>
    <scope>NUCLEOTIDE SEQUENCE [LARGE SCALE GENOMIC DNA]</scope>
    <source>
        <strain evidence="3 4">FARPER-174b</strain>
    </source>
</reference>
<dbReference type="Proteomes" id="UP000287701">
    <property type="component" value="Chromosome"/>
</dbReference>
<evidence type="ECO:0000313" key="3">
    <source>
        <dbReference type="EMBL" id="QAR31228.1"/>
    </source>
</evidence>
<dbReference type="OrthoDB" id="666725at2"/>
<sequence>MILKIRVILDAEQDVFRDIEIEEKSTLFEFHQAIKNAFGLAGEEMASFFLSNDQWFQGSEIPLENMAGDEDAETMQETTLSAVVPKKGGRMIYLYDFFSMWTFFCEVVDRIKKDSKKDYPLVSLTYGECPKEAPNKEQMEFDIDEDGLNFEDDLDNDFEDGYNDDDYFDSDPYSGYY</sequence>
<proteinExistence type="predicted"/>
<gene>
    <name evidence="3" type="ORF">EQP59_07700</name>
</gene>
<dbReference type="EMBL" id="CP035107">
    <property type="protein sequence ID" value="QAR31228.1"/>
    <property type="molecule type" value="Genomic_DNA"/>
</dbReference>
<feature type="compositionally biased region" description="Acidic residues" evidence="1">
    <location>
        <begin position="154"/>
        <end position="169"/>
    </location>
</feature>
<dbReference type="InterPro" id="IPR012912">
    <property type="entry name" value="Plasmid_pRiA4b_Orf3-like"/>
</dbReference>
<dbReference type="Pfam" id="PF07929">
    <property type="entry name" value="PRiA4_ORF3"/>
    <property type="match status" value="1"/>
</dbReference>
<protein>
    <recommendedName>
        <fullName evidence="2">Plasmid pRiA4b Orf3-like domain-containing protein</fullName>
    </recommendedName>
</protein>
<feature type="domain" description="Plasmid pRiA4b Orf3-like" evidence="2">
    <location>
        <begin position="3"/>
        <end position="132"/>
    </location>
</feature>
<name>A0A3R5Y440_ORNRH</name>
<dbReference type="AlphaFoldDB" id="A0A3R5Y440"/>